<gene>
    <name evidence="1" type="ORF">KS4_26650</name>
</gene>
<name>A0A517YWJ6_9BACT</name>
<organism evidence="1 2">
    <name type="scientific">Poriferisphaera corsica</name>
    <dbReference type="NCBI Taxonomy" id="2528020"/>
    <lineage>
        <taxon>Bacteria</taxon>
        <taxon>Pseudomonadati</taxon>
        <taxon>Planctomycetota</taxon>
        <taxon>Phycisphaerae</taxon>
        <taxon>Phycisphaerales</taxon>
        <taxon>Phycisphaeraceae</taxon>
        <taxon>Poriferisphaera</taxon>
    </lineage>
</organism>
<dbReference type="PROSITE" id="PS51257">
    <property type="entry name" value="PROKAR_LIPOPROTEIN"/>
    <property type="match status" value="1"/>
</dbReference>
<keyword evidence="2" id="KW-1185">Reference proteome</keyword>
<evidence type="ECO:0000313" key="1">
    <source>
        <dbReference type="EMBL" id="QDU34594.1"/>
    </source>
</evidence>
<sequence>MIRRGQIVGMSIVLGLMAGGMSGCQVGNRVEVVKKETKPIEKVEHEVSRRTIGKGWNAQAIPEVLEGAEEVARGYNMVFRSSVGGVIYVVELNHAKIIKTEYLVPNHGSAFSMNEHTVDTLFGGGMFENCDFAMFFKPDDGVKLKSFLDDTEMVGGGVAIEYVAPGRGDVYLVDAGGERIVFTKSVDKGDVVDLMIDPDDEDMAVLFGNVPLSELKLELYFKAREMDEETHDVHGDDGDGHEHE</sequence>
<dbReference type="Proteomes" id="UP000317369">
    <property type="component" value="Chromosome"/>
</dbReference>
<proteinExistence type="predicted"/>
<evidence type="ECO:0000313" key="2">
    <source>
        <dbReference type="Proteomes" id="UP000317369"/>
    </source>
</evidence>
<dbReference type="AlphaFoldDB" id="A0A517YWJ6"/>
<accession>A0A517YWJ6</accession>
<dbReference type="EMBL" id="CP036425">
    <property type="protein sequence ID" value="QDU34594.1"/>
    <property type="molecule type" value="Genomic_DNA"/>
</dbReference>
<reference evidence="1 2" key="1">
    <citation type="submission" date="2019-02" db="EMBL/GenBank/DDBJ databases">
        <title>Deep-cultivation of Planctomycetes and their phenomic and genomic characterization uncovers novel biology.</title>
        <authorList>
            <person name="Wiegand S."/>
            <person name="Jogler M."/>
            <person name="Boedeker C."/>
            <person name="Pinto D."/>
            <person name="Vollmers J."/>
            <person name="Rivas-Marin E."/>
            <person name="Kohn T."/>
            <person name="Peeters S.H."/>
            <person name="Heuer A."/>
            <person name="Rast P."/>
            <person name="Oberbeckmann S."/>
            <person name="Bunk B."/>
            <person name="Jeske O."/>
            <person name="Meyerdierks A."/>
            <person name="Storesund J.E."/>
            <person name="Kallscheuer N."/>
            <person name="Luecker S."/>
            <person name="Lage O.M."/>
            <person name="Pohl T."/>
            <person name="Merkel B.J."/>
            <person name="Hornburger P."/>
            <person name="Mueller R.-W."/>
            <person name="Bruemmer F."/>
            <person name="Labrenz M."/>
            <person name="Spormann A.M."/>
            <person name="Op den Camp H."/>
            <person name="Overmann J."/>
            <person name="Amann R."/>
            <person name="Jetten M.S.M."/>
            <person name="Mascher T."/>
            <person name="Medema M.H."/>
            <person name="Devos D.P."/>
            <person name="Kaster A.-K."/>
            <person name="Ovreas L."/>
            <person name="Rohde M."/>
            <person name="Galperin M.Y."/>
            <person name="Jogler C."/>
        </authorList>
    </citation>
    <scope>NUCLEOTIDE SEQUENCE [LARGE SCALE GENOMIC DNA]</scope>
    <source>
        <strain evidence="1 2">KS4</strain>
    </source>
</reference>
<dbReference type="RefSeq" id="WP_234698803.1">
    <property type="nucleotide sequence ID" value="NZ_CP036425.1"/>
</dbReference>
<protein>
    <submittedName>
        <fullName evidence="1">Uncharacterized protein</fullName>
    </submittedName>
</protein>
<dbReference type="KEGG" id="pcor:KS4_26650"/>